<feature type="transmembrane region" description="Helical" evidence="1">
    <location>
        <begin position="149"/>
        <end position="171"/>
    </location>
</feature>
<evidence type="ECO:0000256" key="1">
    <source>
        <dbReference type="SAM" id="Phobius"/>
    </source>
</evidence>
<feature type="transmembrane region" description="Helical" evidence="1">
    <location>
        <begin position="353"/>
        <end position="370"/>
    </location>
</feature>
<dbReference type="EMBL" id="VYKL01000039">
    <property type="protein sequence ID" value="KAA9016047.1"/>
    <property type="molecule type" value="Genomic_DNA"/>
</dbReference>
<proteinExistence type="predicted"/>
<reference evidence="2 3" key="1">
    <citation type="submission" date="2019-09" db="EMBL/GenBank/DDBJ databases">
        <title>Whole genome sequences of isolates from the Mars Exploration Rovers.</title>
        <authorList>
            <person name="Seuylemezian A."/>
            <person name="Vaishampayan P."/>
        </authorList>
    </citation>
    <scope>NUCLEOTIDE SEQUENCE [LARGE SCALE GENOMIC DNA]</scope>
    <source>
        <strain evidence="2 3">MER_TA_151</strain>
    </source>
</reference>
<sequence>MIAVKPVTRLFHRFKGLADAIARYPLTTIFLLLAAIVNAMDIHSEEDYSKLLLTFIVGAFISAVVQIAYERFFLQQSSRLLLMGIASILTVGYYLIIRTAPQLSMEINIRTAVALFTLLIAFIWVPVIKSRISFNKSFMIVFKSFFNSLFFSGILYVGISIIIAAIDQLIYQVDYTAFSHSANIVFILFAPMYFLSLIPIYPGALSQEENIEEHEITIGKAAKCPKFLVVLLSYIIIPLIAVFTIILLTYILRNITGEFWTDNLLEPMLVSYAITVIVVYILVSEIENKFTLWFRRIFPKVLVPIVLFQIISSIMSLTDTGIMHTRYYVILFGIFAAAAGILLSFLPVRKNGIIAPILIIFAVISIVPPVDAFTVSRSSQISILEEALLKNDMLENNKIKPNGEIPDSDKEVITKAMNYLVMMNYQKDVEWLPNDYSYEKFYPTFGFYEYYEPGDNRDMYIHLSLQEKSPIDISEYDTFIRYHLTMENNNNEVIADFVKEEKDYSLITKEDNDQVDMILMRDNNEELIRIEANEIFKKYYGYHSSKYAITPEEATFTKENDKAKVTFMVQQINIQKDHEQYNSAELFIFVDVK</sequence>
<dbReference type="InterPro" id="IPR025291">
    <property type="entry name" value="DUF4153"/>
</dbReference>
<organism evidence="2 3">
    <name type="scientific">Niallia endozanthoxylica</name>
    <dbReference type="NCBI Taxonomy" id="2036016"/>
    <lineage>
        <taxon>Bacteria</taxon>
        <taxon>Bacillati</taxon>
        <taxon>Bacillota</taxon>
        <taxon>Bacilli</taxon>
        <taxon>Bacillales</taxon>
        <taxon>Bacillaceae</taxon>
        <taxon>Niallia</taxon>
    </lineage>
</organism>
<dbReference type="OrthoDB" id="9809196at2"/>
<feature type="transmembrane region" description="Helical" evidence="1">
    <location>
        <begin position="109"/>
        <end position="128"/>
    </location>
</feature>
<comment type="caution">
    <text evidence="2">The sequence shown here is derived from an EMBL/GenBank/DDBJ whole genome shotgun (WGS) entry which is preliminary data.</text>
</comment>
<keyword evidence="1" id="KW-0812">Transmembrane</keyword>
<dbReference type="Pfam" id="PF13687">
    <property type="entry name" value="DUF4153"/>
    <property type="match status" value="1"/>
</dbReference>
<keyword evidence="1" id="KW-1133">Transmembrane helix</keyword>
<gene>
    <name evidence="2" type="ORF">F4V44_22615</name>
</gene>
<dbReference type="AlphaFoldDB" id="A0A5J5H6Y0"/>
<feature type="transmembrane region" description="Helical" evidence="1">
    <location>
        <begin position="327"/>
        <end position="346"/>
    </location>
</feature>
<feature type="transmembrane region" description="Helical" evidence="1">
    <location>
        <begin position="183"/>
        <end position="206"/>
    </location>
</feature>
<accession>A0A5J5H6Y0</accession>
<feature type="transmembrane region" description="Helical" evidence="1">
    <location>
        <begin position="297"/>
        <end position="315"/>
    </location>
</feature>
<keyword evidence="1" id="KW-0472">Membrane</keyword>
<evidence type="ECO:0000313" key="2">
    <source>
        <dbReference type="EMBL" id="KAA9016047.1"/>
    </source>
</evidence>
<feature type="transmembrane region" description="Helical" evidence="1">
    <location>
        <begin position="51"/>
        <end position="68"/>
    </location>
</feature>
<feature type="transmembrane region" description="Helical" evidence="1">
    <location>
        <begin position="21"/>
        <end position="39"/>
    </location>
</feature>
<protein>
    <submittedName>
        <fullName evidence="2">DUF4153 domain-containing protein</fullName>
    </submittedName>
</protein>
<feature type="transmembrane region" description="Helical" evidence="1">
    <location>
        <begin position="80"/>
        <end position="97"/>
    </location>
</feature>
<evidence type="ECO:0000313" key="3">
    <source>
        <dbReference type="Proteomes" id="UP000326671"/>
    </source>
</evidence>
<dbReference type="Proteomes" id="UP000326671">
    <property type="component" value="Unassembled WGS sequence"/>
</dbReference>
<keyword evidence="3" id="KW-1185">Reference proteome</keyword>
<feature type="transmembrane region" description="Helical" evidence="1">
    <location>
        <begin position="264"/>
        <end position="285"/>
    </location>
</feature>
<name>A0A5J5H6Y0_9BACI</name>
<feature type="transmembrane region" description="Helical" evidence="1">
    <location>
        <begin position="227"/>
        <end position="252"/>
    </location>
</feature>